<keyword evidence="3" id="KW-1185">Reference proteome</keyword>
<feature type="region of interest" description="Disordered" evidence="1">
    <location>
        <begin position="1"/>
        <end position="27"/>
    </location>
</feature>
<dbReference type="AlphaFoldDB" id="A0A484LJ21"/>
<protein>
    <submittedName>
        <fullName evidence="2">Uncharacterized protein</fullName>
    </submittedName>
</protein>
<proteinExistence type="predicted"/>
<feature type="region of interest" description="Disordered" evidence="1">
    <location>
        <begin position="99"/>
        <end position="118"/>
    </location>
</feature>
<evidence type="ECO:0000313" key="2">
    <source>
        <dbReference type="EMBL" id="VFQ76400.1"/>
    </source>
</evidence>
<name>A0A484LJ21_9ASTE</name>
<gene>
    <name evidence="2" type="ORF">CCAM_LOCUS18176</name>
</gene>
<sequence>MIPLLKAPTSPPLPKKSSNFLGKEDHQPVSLLSQNSEEIAPRDSVFASLNSRCFSLSGLPPPIDSEEPTFQPLPKIGFKRSQLKSHFQYLLTRMSQELDPHRRYSSQKHGEVTPSKGSCESSKALVTQGFHQGLNQQVDYFIDPRSLTFYKIIEQIGVSLHDNIRVYRAMEWELNKTFRPYTEEFIFNGWTSVMIANSNEAGFIESSLQTFKNTFVEPHESFLQVVTDFLNIASMDYCMVIGFAKKLSWGSTNVFLMVSKLLSMKLMKPSSFEFAIMTDLHPLKMNSSVYGLKVLFSSHSIARYTRKL</sequence>
<accession>A0A484LJ21</accession>
<dbReference type="Proteomes" id="UP000595140">
    <property type="component" value="Unassembled WGS sequence"/>
</dbReference>
<evidence type="ECO:0000256" key="1">
    <source>
        <dbReference type="SAM" id="MobiDB-lite"/>
    </source>
</evidence>
<evidence type="ECO:0000313" key="3">
    <source>
        <dbReference type="Proteomes" id="UP000595140"/>
    </source>
</evidence>
<reference evidence="2 3" key="1">
    <citation type="submission" date="2018-04" db="EMBL/GenBank/DDBJ databases">
        <authorList>
            <person name="Vogel A."/>
        </authorList>
    </citation>
    <scope>NUCLEOTIDE SEQUENCE [LARGE SCALE GENOMIC DNA]</scope>
</reference>
<organism evidence="2 3">
    <name type="scientific">Cuscuta campestris</name>
    <dbReference type="NCBI Taxonomy" id="132261"/>
    <lineage>
        <taxon>Eukaryota</taxon>
        <taxon>Viridiplantae</taxon>
        <taxon>Streptophyta</taxon>
        <taxon>Embryophyta</taxon>
        <taxon>Tracheophyta</taxon>
        <taxon>Spermatophyta</taxon>
        <taxon>Magnoliopsida</taxon>
        <taxon>eudicotyledons</taxon>
        <taxon>Gunneridae</taxon>
        <taxon>Pentapetalae</taxon>
        <taxon>asterids</taxon>
        <taxon>lamiids</taxon>
        <taxon>Solanales</taxon>
        <taxon>Convolvulaceae</taxon>
        <taxon>Cuscuteae</taxon>
        <taxon>Cuscuta</taxon>
        <taxon>Cuscuta subgen. Grammica</taxon>
        <taxon>Cuscuta sect. Cleistogrammica</taxon>
    </lineage>
</organism>
<dbReference type="EMBL" id="OOIL02001545">
    <property type="protein sequence ID" value="VFQ76400.1"/>
    <property type="molecule type" value="Genomic_DNA"/>
</dbReference>